<dbReference type="EMBL" id="CP056068">
    <property type="protein sequence ID" value="UKJ90775.1"/>
    <property type="molecule type" value="Genomic_DNA"/>
</dbReference>
<organism evidence="4 5">
    <name type="scientific">Theileria orientalis</name>
    <dbReference type="NCBI Taxonomy" id="68886"/>
    <lineage>
        <taxon>Eukaryota</taxon>
        <taxon>Sar</taxon>
        <taxon>Alveolata</taxon>
        <taxon>Apicomplexa</taxon>
        <taxon>Aconoidasida</taxon>
        <taxon>Piroplasmida</taxon>
        <taxon>Theileriidae</taxon>
        <taxon>Theileria</taxon>
    </lineage>
</organism>
<evidence type="ECO:0000256" key="2">
    <source>
        <dbReference type="SAM" id="Phobius"/>
    </source>
</evidence>
<feature type="chain" id="PRO_5038090509" evidence="3">
    <location>
        <begin position="23"/>
        <end position="217"/>
    </location>
</feature>
<gene>
    <name evidence="4" type="ORF">MACJ_001710</name>
</gene>
<feature type="signal peptide" evidence="3">
    <location>
        <begin position="1"/>
        <end position="22"/>
    </location>
</feature>
<keyword evidence="2" id="KW-0812">Transmembrane</keyword>
<feature type="region of interest" description="Disordered" evidence="1">
    <location>
        <begin position="137"/>
        <end position="189"/>
    </location>
</feature>
<evidence type="ECO:0000313" key="4">
    <source>
        <dbReference type="EMBL" id="UKJ90775.1"/>
    </source>
</evidence>
<sequence>MNTLIFVKGLILVALSAKFVRSDEAGESSTPATTGTGSAIADDISSIYESALPDFIVEGKAPITPSVDEDDIDISDSRDTTPIVPAAPIVPAKPAAPAKPIVPAIKKEDEDIFDRNHGTFPDGWHTYQGGNQLRGVEVPAKRKEHKEDAPVPTKTEEKKEKKEDKDEEKKDKKGKKTKAGEKKIRRDSTMPVGAIAVMVTSGCVLVVAIAVAITVRK</sequence>
<evidence type="ECO:0000256" key="1">
    <source>
        <dbReference type="SAM" id="MobiDB-lite"/>
    </source>
</evidence>
<feature type="compositionally biased region" description="Basic and acidic residues" evidence="1">
    <location>
        <begin position="178"/>
        <end position="188"/>
    </location>
</feature>
<feature type="transmembrane region" description="Helical" evidence="2">
    <location>
        <begin position="192"/>
        <end position="215"/>
    </location>
</feature>
<evidence type="ECO:0000256" key="3">
    <source>
        <dbReference type="SAM" id="SignalP"/>
    </source>
</evidence>
<protein>
    <submittedName>
        <fullName evidence="4">Uncharacterized protein</fullName>
    </submittedName>
</protein>
<accession>A0A976QWB9</accession>
<proteinExistence type="predicted"/>
<keyword evidence="2" id="KW-0472">Membrane</keyword>
<dbReference type="Proteomes" id="UP000244803">
    <property type="component" value="Chromosome 2"/>
</dbReference>
<dbReference type="AlphaFoldDB" id="A0A976QWB9"/>
<reference evidence="4" key="1">
    <citation type="submission" date="2022-07" db="EMBL/GenBank/DDBJ databases">
        <title>Evaluation of T. orientalis genome assembly methods using nanopore sequencing and analysis of variation between genomes.</title>
        <authorList>
            <person name="Yam J."/>
            <person name="Micallef M.L."/>
            <person name="Liu M."/>
            <person name="Djordjevic S.P."/>
            <person name="Bogema D.R."/>
            <person name="Jenkins C."/>
        </authorList>
    </citation>
    <scope>NUCLEOTIDE SEQUENCE</scope>
    <source>
        <strain evidence="4">Fish Creek</strain>
    </source>
</reference>
<keyword evidence="2" id="KW-1133">Transmembrane helix</keyword>
<dbReference type="OrthoDB" id="10559475at2759"/>
<evidence type="ECO:0000313" key="5">
    <source>
        <dbReference type="Proteomes" id="UP000244803"/>
    </source>
</evidence>
<name>A0A976QWB9_THEOR</name>
<keyword evidence="3" id="KW-0732">Signal</keyword>
<feature type="compositionally biased region" description="Basic and acidic residues" evidence="1">
    <location>
        <begin position="139"/>
        <end position="171"/>
    </location>
</feature>